<dbReference type="Proteomes" id="UP000231279">
    <property type="component" value="Unassembled WGS sequence"/>
</dbReference>
<feature type="compositionally biased region" description="Acidic residues" evidence="1">
    <location>
        <begin position="139"/>
        <end position="164"/>
    </location>
</feature>
<name>A0A2G9GQ36_9LAMI</name>
<reference evidence="3" key="1">
    <citation type="journal article" date="2018" name="Gigascience">
        <title>Genome assembly of the Pink Ipe (Handroanthus impetiginosus, Bignoniaceae), a highly valued, ecologically keystone Neotropical timber forest tree.</title>
        <authorList>
            <person name="Silva-Junior O.B."/>
            <person name="Grattapaglia D."/>
            <person name="Novaes E."/>
            <person name="Collevatti R.G."/>
        </authorList>
    </citation>
    <scope>NUCLEOTIDE SEQUENCE [LARGE SCALE GENOMIC DNA]</scope>
    <source>
        <strain evidence="3">cv. UFG-1</strain>
    </source>
</reference>
<evidence type="ECO:0008006" key="4">
    <source>
        <dbReference type="Google" id="ProtNLM"/>
    </source>
</evidence>
<sequence>MVKNEFLHDIAFGPSRQVKCWRRFFVNGYIFHIDSLRQGIRIHKEYGIVDIKQNARYPKFDPFVIAQHATQRCVMKIRPRSRVDKANTEEKNQHSMGDALQEPTSSVNEIVDIDHIGDLVDSSQPHKQVNVSQLQVILEGEEDVEEDVEEEDSSGEENDMESEFSNDNSTSEVGDDYIDHDDSDDEGNSDTGDNEDTED</sequence>
<comment type="caution">
    <text evidence="2">The sequence shown here is derived from an EMBL/GenBank/DDBJ whole genome shotgun (WGS) entry which is preliminary data.</text>
</comment>
<feature type="region of interest" description="Disordered" evidence="1">
    <location>
        <begin position="139"/>
        <end position="199"/>
    </location>
</feature>
<dbReference type="AlphaFoldDB" id="A0A2G9GQ36"/>
<evidence type="ECO:0000313" key="3">
    <source>
        <dbReference type="Proteomes" id="UP000231279"/>
    </source>
</evidence>
<evidence type="ECO:0000256" key="1">
    <source>
        <dbReference type="SAM" id="MobiDB-lite"/>
    </source>
</evidence>
<keyword evidence="3" id="KW-1185">Reference proteome</keyword>
<protein>
    <recommendedName>
        <fullName evidence="4">DUF4216 domain-containing protein</fullName>
    </recommendedName>
</protein>
<dbReference type="EMBL" id="NKXS01004207">
    <property type="protein sequence ID" value="PIN07120.1"/>
    <property type="molecule type" value="Genomic_DNA"/>
</dbReference>
<dbReference type="OrthoDB" id="1408464at2759"/>
<gene>
    <name evidence="2" type="ORF">CDL12_20317</name>
</gene>
<feature type="region of interest" description="Disordered" evidence="1">
    <location>
        <begin position="80"/>
        <end position="104"/>
    </location>
</feature>
<evidence type="ECO:0000313" key="2">
    <source>
        <dbReference type="EMBL" id="PIN07120.1"/>
    </source>
</evidence>
<organism evidence="2 3">
    <name type="scientific">Handroanthus impetiginosus</name>
    <dbReference type="NCBI Taxonomy" id="429701"/>
    <lineage>
        <taxon>Eukaryota</taxon>
        <taxon>Viridiplantae</taxon>
        <taxon>Streptophyta</taxon>
        <taxon>Embryophyta</taxon>
        <taxon>Tracheophyta</taxon>
        <taxon>Spermatophyta</taxon>
        <taxon>Magnoliopsida</taxon>
        <taxon>eudicotyledons</taxon>
        <taxon>Gunneridae</taxon>
        <taxon>Pentapetalae</taxon>
        <taxon>asterids</taxon>
        <taxon>lamiids</taxon>
        <taxon>Lamiales</taxon>
        <taxon>Bignoniaceae</taxon>
        <taxon>Crescentiina</taxon>
        <taxon>Tabebuia alliance</taxon>
        <taxon>Handroanthus</taxon>
    </lineage>
</organism>
<feature type="compositionally biased region" description="Acidic residues" evidence="1">
    <location>
        <begin position="173"/>
        <end position="199"/>
    </location>
</feature>
<accession>A0A2G9GQ36</accession>
<proteinExistence type="predicted"/>
<feature type="compositionally biased region" description="Basic and acidic residues" evidence="1">
    <location>
        <begin position="81"/>
        <end position="93"/>
    </location>
</feature>